<dbReference type="Proteomes" id="UP000283700">
    <property type="component" value="Unassembled WGS sequence"/>
</dbReference>
<accession>A0A415U1R9</accession>
<dbReference type="EMBL" id="QRQO01000031">
    <property type="protein sequence ID" value="RHN11839.1"/>
    <property type="molecule type" value="Genomic_DNA"/>
</dbReference>
<evidence type="ECO:0000313" key="1">
    <source>
        <dbReference type="EMBL" id="RHN11839.1"/>
    </source>
</evidence>
<proteinExistence type="predicted"/>
<dbReference type="AlphaFoldDB" id="A0A415U1R9"/>
<name>A0A415U1R9_9FIRM</name>
<comment type="caution">
    <text evidence="1">The sequence shown here is derived from an EMBL/GenBank/DDBJ whole genome shotgun (WGS) entry which is preliminary data.</text>
</comment>
<gene>
    <name evidence="1" type="ORF">DWZ29_10840</name>
</gene>
<dbReference type="RefSeq" id="WP_118486234.1">
    <property type="nucleotide sequence ID" value="NZ_QRQO01000031.1"/>
</dbReference>
<sequence length="118" mass="14293">MREIDITKKLINCCDELIIDDEKRSIEATYELWMDVDKYFGTKTRNDPSAWVNFYTFWHFDNPVDITALMILDGDDSCEEKEWELTQEEKEFFHKMMEDYCMQKNGCTLREFFDRELG</sequence>
<protein>
    <submittedName>
        <fullName evidence="1">Uncharacterized protein</fullName>
    </submittedName>
</protein>
<reference evidence="1 2" key="1">
    <citation type="submission" date="2018-08" db="EMBL/GenBank/DDBJ databases">
        <title>A genome reference for cultivated species of the human gut microbiota.</title>
        <authorList>
            <person name="Zou Y."/>
            <person name="Xue W."/>
            <person name="Luo G."/>
        </authorList>
    </citation>
    <scope>NUCLEOTIDE SEQUENCE [LARGE SCALE GENOMIC DNA]</scope>
    <source>
        <strain evidence="1 2">AF31-17AC</strain>
    </source>
</reference>
<evidence type="ECO:0000313" key="2">
    <source>
        <dbReference type="Proteomes" id="UP000283700"/>
    </source>
</evidence>
<organism evidence="1 2">
    <name type="scientific">Anaerobutyricum hallii</name>
    <dbReference type="NCBI Taxonomy" id="39488"/>
    <lineage>
        <taxon>Bacteria</taxon>
        <taxon>Bacillati</taxon>
        <taxon>Bacillota</taxon>
        <taxon>Clostridia</taxon>
        <taxon>Lachnospirales</taxon>
        <taxon>Lachnospiraceae</taxon>
        <taxon>Anaerobutyricum</taxon>
    </lineage>
</organism>